<reference evidence="3" key="2">
    <citation type="journal article" date="2009" name="Fungal Genet. Biol.">
        <title>The 2008 update of the Aspergillus nidulans genome annotation: a community effort.</title>
        <authorList>
            <person name="Wortman J.R."/>
            <person name="Gilsenan J.M."/>
            <person name="Joardar V."/>
            <person name="Deegan J."/>
            <person name="Clutterbuck J."/>
            <person name="Andersen M.R."/>
            <person name="Archer D."/>
            <person name="Bencina M."/>
            <person name="Braus G."/>
            <person name="Coutinho P."/>
            <person name="von Dohren H."/>
            <person name="Doonan J."/>
            <person name="Driessen A.J."/>
            <person name="Durek P."/>
            <person name="Espeso E."/>
            <person name="Fekete E."/>
            <person name="Flipphi M."/>
            <person name="Estrada C.G."/>
            <person name="Geysens S."/>
            <person name="Goldman G."/>
            <person name="de Groot P.W."/>
            <person name="Hansen K."/>
            <person name="Harris S.D."/>
            <person name="Heinekamp T."/>
            <person name="Helmstaedt K."/>
            <person name="Henrissat B."/>
            <person name="Hofmann G."/>
            <person name="Homan T."/>
            <person name="Horio T."/>
            <person name="Horiuchi H."/>
            <person name="James S."/>
            <person name="Jones M."/>
            <person name="Karaffa L."/>
            <person name="Karanyi Z."/>
            <person name="Kato M."/>
            <person name="Keller N."/>
            <person name="Kelly D.E."/>
            <person name="Kiel J.A."/>
            <person name="Kim J.M."/>
            <person name="van der Klei I.J."/>
            <person name="Klis F.M."/>
            <person name="Kovalchuk A."/>
            <person name="Krasevec N."/>
            <person name="Kubicek C.P."/>
            <person name="Liu B."/>
            <person name="Maccabe A."/>
            <person name="Meyer V."/>
            <person name="Mirabito P."/>
            <person name="Miskei M."/>
            <person name="Mos M."/>
            <person name="Mullins J."/>
            <person name="Nelson D.R."/>
            <person name="Nielsen J."/>
            <person name="Oakley B.R."/>
            <person name="Osmani S.A."/>
            <person name="Pakula T."/>
            <person name="Paszewski A."/>
            <person name="Paulsen I."/>
            <person name="Pilsyk S."/>
            <person name="Pocsi I."/>
            <person name="Punt P.J."/>
            <person name="Ram A.F."/>
            <person name="Ren Q."/>
            <person name="Robellet X."/>
            <person name="Robson G."/>
            <person name="Seiboth B."/>
            <person name="van Solingen P."/>
            <person name="Specht T."/>
            <person name="Sun J."/>
            <person name="Taheri-Talesh N."/>
            <person name="Takeshita N."/>
            <person name="Ussery D."/>
            <person name="vanKuyk P.A."/>
            <person name="Visser H."/>
            <person name="van de Vondervoort P.J."/>
            <person name="de Vries R.P."/>
            <person name="Walton J."/>
            <person name="Xiang X."/>
            <person name="Xiong Y."/>
            <person name="Zeng A.P."/>
            <person name="Brandt B.W."/>
            <person name="Cornell M.J."/>
            <person name="van den Hondel C.A."/>
            <person name="Visser J."/>
            <person name="Oliver S.G."/>
            <person name="Turner G."/>
        </authorList>
    </citation>
    <scope>GENOME REANNOTATION</scope>
    <source>
        <strain evidence="3">FGSC A4 / ATCC 38163 / CBS 112.46 / NRRL 194 / M139</strain>
    </source>
</reference>
<dbReference type="GeneID" id="2871378"/>
<dbReference type="Proteomes" id="UP000000560">
    <property type="component" value="Chromosome I"/>
</dbReference>
<dbReference type="AlphaFoldDB" id="Q5AZ00"/>
<feature type="compositionally biased region" description="Basic and acidic residues" evidence="1">
    <location>
        <begin position="182"/>
        <end position="219"/>
    </location>
</feature>
<reference evidence="3" key="1">
    <citation type="journal article" date="2005" name="Nature">
        <title>Sequencing of Aspergillus nidulans and comparative analysis with A. fumigatus and A. oryzae.</title>
        <authorList>
            <person name="Galagan J.E."/>
            <person name="Calvo S.E."/>
            <person name="Cuomo C."/>
            <person name="Ma L.J."/>
            <person name="Wortman J.R."/>
            <person name="Batzoglou S."/>
            <person name="Lee S.I."/>
            <person name="Basturkmen M."/>
            <person name="Spevak C.C."/>
            <person name="Clutterbuck J."/>
            <person name="Kapitonov V."/>
            <person name="Jurka J."/>
            <person name="Scazzocchio C."/>
            <person name="Farman M."/>
            <person name="Butler J."/>
            <person name="Purcell S."/>
            <person name="Harris S."/>
            <person name="Braus G.H."/>
            <person name="Draht O."/>
            <person name="Busch S."/>
            <person name="D'Enfert C."/>
            <person name="Bouchier C."/>
            <person name="Goldman G.H."/>
            <person name="Bell-Pedersen D."/>
            <person name="Griffiths-Jones S."/>
            <person name="Doonan J.H."/>
            <person name="Yu J."/>
            <person name="Vienken K."/>
            <person name="Pain A."/>
            <person name="Freitag M."/>
            <person name="Selker E.U."/>
            <person name="Archer D.B."/>
            <person name="Penalva M.A."/>
            <person name="Oakley B.R."/>
            <person name="Momany M."/>
            <person name="Tanaka T."/>
            <person name="Kumagai T."/>
            <person name="Asai K."/>
            <person name="Machida M."/>
            <person name="Nierman W.C."/>
            <person name="Denning D.W."/>
            <person name="Caddick M."/>
            <person name="Hynes M."/>
            <person name="Paoletti M."/>
            <person name="Fischer R."/>
            <person name="Miller B."/>
            <person name="Dyer P."/>
            <person name="Sachs M.S."/>
            <person name="Osmani S.A."/>
            <person name="Birren B.W."/>
        </authorList>
    </citation>
    <scope>NUCLEOTIDE SEQUENCE [LARGE SCALE GENOMIC DNA]</scope>
    <source>
        <strain evidence="3">FGSC A4 / ATCC 38163 / CBS 112.46 / NRRL 194 / M139</strain>
    </source>
</reference>
<gene>
    <name evidence="2" type="ORF">ANIA_06480</name>
</gene>
<feature type="compositionally biased region" description="Basic and acidic residues" evidence="1">
    <location>
        <begin position="161"/>
        <end position="174"/>
    </location>
</feature>
<feature type="compositionally biased region" description="Polar residues" evidence="1">
    <location>
        <begin position="222"/>
        <end position="234"/>
    </location>
</feature>
<accession>Q5AZ00</accession>
<protein>
    <submittedName>
        <fullName evidence="2">Uncharacterized protein</fullName>
    </submittedName>
</protein>
<name>Q5AZ00_EMENI</name>
<dbReference type="EMBL" id="BN001301">
    <property type="protein sequence ID" value="CBF69371.1"/>
    <property type="molecule type" value="Genomic_DNA"/>
</dbReference>
<evidence type="ECO:0000313" key="3">
    <source>
        <dbReference type="Proteomes" id="UP000000560"/>
    </source>
</evidence>
<feature type="region of interest" description="Disordered" evidence="1">
    <location>
        <begin position="272"/>
        <end position="298"/>
    </location>
</feature>
<dbReference type="VEuPathDB" id="FungiDB:AN6480"/>
<proteinExistence type="predicted"/>
<feature type="region of interest" description="Disordered" evidence="1">
    <location>
        <begin position="92"/>
        <end position="258"/>
    </location>
</feature>
<organism evidence="2 3">
    <name type="scientific">Emericella nidulans (strain FGSC A4 / ATCC 38163 / CBS 112.46 / NRRL 194 / M139)</name>
    <name type="common">Aspergillus nidulans</name>
    <dbReference type="NCBI Taxonomy" id="227321"/>
    <lineage>
        <taxon>Eukaryota</taxon>
        <taxon>Fungi</taxon>
        <taxon>Dikarya</taxon>
        <taxon>Ascomycota</taxon>
        <taxon>Pezizomycotina</taxon>
        <taxon>Eurotiomycetes</taxon>
        <taxon>Eurotiomycetidae</taxon>
        <taxon>Eurotiales</taxon>
        <taxon>Aspergillaceae</taxon>
        <taxon>Aspergillus</taxon>
        <taxon>Aspergillus subgen. Nidulantes</taxon>
    </lineage>
</organism>
<evidence type="ECO:0000313" key="2">
    <source>
        <dbReference type="EMBL" id="CBF69371.1"/>
    </source>
</evidence>
<feature type="compositionally biased region" description="Low complexity" evidence="1">
    <location>
        <begin position="239"/>
        <end position="256"/>
    </location>
</feature>
<dbReference type="HOGENOM" id="CLU_789953_0_0_1"/>
<feature type="compositionally biased region" description="Basic and acidic residues" evidence="1">
    <location>
        <begin position="106"/>
        <end position="121"/>
    </location>
</feature>
<dbReference type="InParanoid" id="Q5AZ00"/>
<accession>C8V044</accession>
<dbReference type="RefSeq" id="XP_664084.1">
    <property type="nucleotide sequence ID" value="XM_658992.1"/>
</dbReference>
<dbReference type="KEGG" id="ani:ANIA_06480"/>
<evidence type="ECO:0000256" key="1">
    <source>
        <dbReference type="SAM" id="MobiDB-lite"/>
    </source>
</evidence>
<keyword evidence="3" id="KW-1185">Reference proteome</keyword>
<sequence length="351" mass="39371">MATDSKIDHIAPLEYQMKILEEYHINVLAIPLDMVLRHVRSIREGLAGVDSRAIPRSMVDAFIQIVVLFVEAASERERIVAGIERLLEGSGGRTVDSASLEMNDLETLKEGPEGRDWHPDSLEENPGSSDAKNPESLGKSARVLEKSLEDPEWEYDSVDQSTRDPTNRLDRTEEGSESLEGNLDRPGKIIESPDAKNPDSLEKRPNSLEGRLRGLEKKSGTLLESSRSPETNPENMKGPSPAASSPSPNTRSSSTDRSTDWLREWLLHRSRNSLQDNQEDNLVNRTNGSSQNSPGNRSEYTITESMMEIINQIEIQRKVQSKVQVNVQIKIPLRGFLMVHTKKQSERQVKV</sequence>